<protein>
    <recommendedName>
        <fullName evidence="14">DUF21-domain-containing protein</fullName>
    </recommendedName>
</protein>
<keyword evidence="13" id="KW-1185">Reference proteome</keyword>
<dbReference type="InterPro" id="IPR046342">
    <property type="entry name" value="CBS_dom_sf"/>
</dbReference>
<evidence type="ECO:0000313" key="13">
    <source>
        <dbReference type="Proteomes" id="UP000748756"/>
    </source>
</evidence>
<dbReference type="PROSITE" id="PS51846">
    <property type="entry name" value="CNNM"/>
    <property type="match status" value="1"/>
</dbReference>
<keyword evidence="3" id="KW-0677">Repeat</keyword>
<feature type="domain" description="CBS" evidence="10">
    <location>
        <begin position="310"/>
        <end position="372"/>
    </location>
</feature>
<dbReference type="PROSITE" id="PS51371">
    <property type="entry name" value="CBS"/>
    <property type="match status" value="2"/>
</dbReference>
<reference evidence="12" key="1">
    <citation type="journal article" date="2020" name="Fungal Divers.">
        <title>Resolving the Mortierellaceae phylogeny through synthesis of multi-gene phylogenetics and phylogenomics.</title>
        <authorList>
            <person name="Vandepol N."/>
            <person name="Liber J."/>
            <person name="Desiro A."/>
            <person name="Na H."/>
            <person name="Kennedy M."/>
            <person name="Barry K."/>
            <person name="Grigoriev I.V."/>
            <person name="Miller A.N."/>
            <person name="O'Donnell K."/>
            <person name="Stajich J.E."/>
            <person name="Bonito G."/>
        </authorList>
    </citation>
    <scope>NUCLEOTIDE SEQUENCE</scope>
    <source>
        <strain evidence="12">NRRL 6426</strain>
    </source>
</reference>
<dbReference type="GO" id="GO:0010960">
    <property type="term" value="P:magnesium ion homeostasis"/>
    <property type="evidence" value="ECO:0007669"/>
    <property type="project" value="InterPro"/>
</dbReference>
<gene>
    <name evidence="12" type="ORF">BG015_010687</name>
</gene>
<feature type="domain" description="CBS" evidence="10">
    <location>
        <begin position="376"/>
        <end position="437"/>
    </location>
</feature>
<feature type="domain" description="CNNM transmembrane" evidence="11">
    <location>
        <begin position="108"/>
        <end position="291"/>
    </location>
</feature>
<dbReference type="InterPro" id="IPR000644">
    <property type="entry name" value="CBS_dom"/>
</dbReference>
<organism evidence="12 13">
    <name type="scientific">Linnemannia schmuckeri</name>
    <dbReference type="NCBI Taxonomy" id="64567"/>
    <lineage>
        <taxon>Eukaryota</taxon>
        <taxon>Fungi</taxon>
        <taxon>Fungi incertae sedis</taxon>
        <taxon>Mucoromycota</taxon>
        <taxon>Mortierellomycotina</taxon>
        <taxon>Mortierellomycetes</taxon>
        <taxon>Mortierellales</taxon>
        <taxon>Mortierellaceae</taxon>
        <taxon>Linnemannia</taxon>
    </lineage>
</organism>
<dbReference type="InterPro" id="IPR045095">
    <property type="entry name" value="ACDP"/>
</dbReference>
<evidence type="ECO:0000256" key="4">
    <source>
        <dbReference type="ARBA" id="ARBA00022989"/>
    </source>
</evidence>
<feature type="transmembrane region" description="Helical" evidence="9">
    <location>
        <begin position="112"/>
        <end position="139"/>
    </location>
</feature>
<dbReference type="GO" id="GO:0030026">
    <property type="term" value="P:intracellular manganese ion homeostasis"/>
    <property type="evidence" value="ECO:0007669"/>
    <property type="project" value="TreeGrafter"/>
</dbReference>
<keyword evidence="4 7" id="KW-1133">Transmembrane helix</keyword>
<evidence type="ECO:0000256" key="2">
    <source>
        <dbReference type="ARBA" id="ARBA00022692"/>
    </source>
</evidence>
<evidence type="ECO:0000256" key="1">
    <source>
        <dbReference type="ARBA" id="ARBA00004141"/>
    </source>
</evidence>
<name>A0A9P5S573_9FUNG</name>
<comment type="caution">
    <text evidence="12">The sequence shown here is derived from an EMBL/GenBank/DDBJ whole genome shotgun (WGS) entry which is preliminary data.</text>
</comment>
<feature type="transmembrane region" description="Helical" evidence="9">
    <location>
        <begin position="47"/>
        <end position="67"/>
    </location>
</feature>
<dbReference type="SUPFAM" id="SSF54631">
    <property type="entry name" value="CBS-domain pair"/>
    <property type="match status" value="1"/>
</dbReference>
<evidence type="ECO:0000256" key="7">
    <source>
        <dbReference type="PROSITE-ProRule" id="PRU01193"/>
    </source>
</evidence>
<dbReference type="PANTHER" id="PTHR12064">
    <property type="entry name" value="METAL TRANSPORTER CNNM"/>
    <property type="match status" value="1"/>
</dbReference>
<dbReference type="CDD" id="cd04590">
    <property type="entry name" value="CBS_pair_CorC_HlyC_assoc"/>
    <property type="match status" value="1"/>
</dbReference>
<dbReference type="EMBL" id="JAAAUQ010000078">
    <property type="protein sequence ID" value="KAF9155197.1"/>
    <property type="molecule type" value="Genomic_DNA"/>
</dbReference>
<dbReference type="Proteomes" id="UP000748756">
    <property type="component" value="Unassembled WGS sequence"/>
</dbReference>
<evidence type="ECO:0000256" key="3">
    <source>
        <dbReference type="ARBA" id="ARBA00022737"/>
    </source>
</evidence>
<dbReference type="InterPro" id="IPR002550">
    <property type="entry name" value="CNNM"/>
</dbReference>
<evidence type="ECO:0000313" key="12">
    <source>
        <dbReference type="EMBL" id="KAF9155197.1"/>
    </source>
</evidence>
<keyword evidence="6" id="KW-0129">CBS domain</keyword>
<feature type="region of interest" description="Disordered" evidence="8">
    <location>
        <begin position="673"/>
        <end position="732"/>
    </location>
</feature>
<dbReference type="Pfam" id="PF01595">
    <property type="entry name" value="CNNM"/>
    <property type="match status" value="1"/>
</dbReference>
<feature type="compositionally biased region" description="Low complexity" evidence="8">
    <location>
        <begin position="696"/>
        <end position="706"/>
    </location>
</feature>
<feature type="compositionally biased region" description="Basic residues" evidence="8">
    <location>
        <begin position="720"/>
        <end position="732"/>
    </location>
</feature>
<evidence type="ECO:0000259" key="10">
    <source>
        <dbReference type="PROSITE" id="PS51371"/>
    </source>
</evidence>
<feature type="transmembrane region" description="Helical" evidence="9">
    <location>
        <begin position="172"/>
        <end position="192"/>
    </location>
</feature>
<dbReference type="FunFam" id="3.10.580.10:FF:000006">
    <property type="entry name" value="DUF21 and CBS domain protein"/>
    <property type="match status" value="1"/>
</dbReference>
<feature type="transmembrane region" description="Helical" evidence="9">
    <location>
        <begin position="225"/>
        <end position="244"/>
    </location>
</feature>
<evidence type="ECO:0000256" key="9">
    <source>
        <dbReference type="SAM" id="Phobius"/>
    </source>
</evidence>
<proteinExistence type="predicted"/>
<accession>A0A9P5S573</accession>
<evidence type="ECO:0000256" key="6">
    <source>
        <dbReference type="PROSITE-ProRule" id="PRU00703"/>
    </source>
</evidence>
<keyword evidence="5 7" id="KW-0472">Membrane</keyword>
<feature type="compositionally biased region" description="Polar residues" evidence="8">
    <location>
        <begin position="541"/>
        <end position="566"/>
    </location>
</feature>
<feature type="transmembrane region" description="Helical" evidence="9">
    <location>
        <begin position="198"/>
        <end position="218"/>
    </location>
</feature>
<evidence type="ECO:0000259" key="11">
    <source>
        <dbReference type="PROSITE" id="PS51846"/>
    </source>
</evidence>
<dbReference type="OrthoDB" id="5353557at2759"/>
<evidence type="ECO:0000256" key="8">
    <source>
        <dbReference type="SAM" id="MobiDB-lite"/>
    </source>
</evidence>
<dbReference type="GO" id="GO:0016020">
    <property type="term" value="C:membrane"/>
    <property type="evidence" value="ECO:0007669"/>
    <property type="project" value="UniProtKB-SubCell"/>
</dbReference>
<dbReference type="GO" id="GO:0005737">
    <property type="term" value="C:cytoplasm"/>
    <property type="evidence" value="ECO:0007669"/>
    <property type="project" value="TreeGrafter"/>
</dbReference>
<sequence length="732" mass="78776">MDRQPLLHQQHNDSNTVAITMEKDSTANARSLKERHSVQRSLGFKNMVIYVLLFVNLLLCSKLFSTWSFGSNNNSKSNIGALNAAGARCDCSTLGEGEGGEDEGGDASTPEFWIKMALIVFLVLIGGVFAGLTIGLMGLDETNLQVLMASGTPAEQVHAETVYKLLSRGKHWVLVTLLLGNVIVNETLPVVLDSELGGGVVAILISTLLIVVFGEIIPQAACARYGLAIGSYCAKPMLVFMYIMSPVSYPIAMLLDKWLGVHHGTTYRRTELKTLVSLHQVDGMGELTDDEVTIIASVLDLKEKAISTVMTPLEDVFTLSEDAILDEQLMEEIVNAGHSRIPIYRHDDPSNFIGMLLVKRLITYDPQDHIPVRQFKINSLPEAAPNTSCLDILNFFQEGRSHMAIVTSEPGGFGHPVGVITLEDVIEELLGEEIVDESDVYVDIHNKIRVIRKPSKNVKMIKSLKSLLQSPAISDASPLLGNKSTGSDRRTAPMPIENNYMATGKTILLRNPSTALLENAAKAQPTNVNTAANAHIPATPTGHNSESPSTAVSSKPTTANGNNDSPVVNFKDQVKVIQEMASKDTPEEIHERCVTIEVPDSEEGGIYTIDPPSDAAVADAAGETITAQVQVVPETSALVVTAAPVVADEEVVAEEVTPRSVEIQFEAEGPKEVLLTREPTVETTSSSAGAMPGSESTSTLLSSTTLNDKAAVNSPASGSSKKKKNKKKKSHK</sequence>
<dbReference type="InterPro" id="IPR044751">
    <property type="entry name" value="Ion_transp-like_CBS"/>
</dbReference>
<evidence type="ECO:0008006" key="14">
    <source>
        <dbReference type="Google" id="ProtNLM"/>
    </source>
</evidence>
<feature type="region of interest" description="Disordered" evidence="8">
    <location>
        <begin position="475"/>
        <end position="495"/>
    </location>
</feature>
<comment type="subcellular location">
    <subcellularLocation>
        <location evidence="1">Membrane</location>
        <topology evidence="1">Multi-pass membrane protein</topology>
    </subcellularLocation>
</comment>
<dbReference type="Pfam" id="PF00571">
    <property type="entry name" value="CBS"/>
    <property type="match status" value="1"/>
</dbReference>
<feature type="region of interest" description="Disordered" evidence="8">
    <location>
        <begin position="533"/>
        <end position="567"/>
    </location>
</feature>
<dbReference type="Gene3D" id="3.10.580.10">
    <property type="entry name" value="CBS-domain"/>
    <property type="match status" value="1"/>
</dbReference>
<keyword evidence="2 7" id="KW-0812">Transmembrane</keyword>
<evidence type="ECO:0000256" key="5">
    <source>
        <dbReference type="ARBA" id="ARBA00023136"/>
    </source>
</evidence>
<dbReference type="PANTHER" id="PTHR12064:SF97">
    <property type="entry name" value="METAL TRANSPORTER CNNM-5"/>
    <property type="match status" value="1"/>
</dbReference>
<dbReference type="AlphaFoldDB" id="A0A9P5S573"/>